<sequence>MPEGARFAASAVNPEATSLEVVSGLLAYCDWDVMSWPNDPARAVADSGNAVARSSEQSNSVTLLGLKLEFADGSHGIAVATHGFVDVKTAQEPIAHKETSWLAKNKLMILKTTALKVKEYFKMGAVADSPLEKSVWVVQ</sequence>
<name>A0A9W9HMC2_9EURO</name>
<dbReference type="AlphaFoldDB" id="A0A9W9HMC2"/>
<protein>
    <submittedName>
        <fullName evidence="1">Uncharacterized protein</fullName>
    </submittedName>
</protein>
<reference evidence="1" key="2">
    <citation type="journal article" date="2023" name="IMA Fungus">
        <title>Comparative genomic study of the Penicillium genus elucidates a diverse pangenome and 15 lateral gene transfer events.</title>
        <authorList>
            <person name="Petersen C."/>
            <person name="Sorensen T."/>
            <person name="Nielsen M.R."/>
            <person name="Sondergaard T.E."/>
            <person name="Sorensen J.L."/>
            <person name="Fitzpatrick D.A."/>
            <person name="Frisvad J.C."/>
            <person name="Nielsen K.L."/>
        </authorList>
    </citation>
    <scope>NUCLEOTIDE SEQUENCE</scope>
    <source>
        <strain evidence="1">IBT 26290</strain>
    </source>
</reference>
<accession>A0A9W9HMC2</accession>
<dbReference type="OrthoDB" id="3009558at2759"/>
<keyword evidence="2" id="KW-1185">Reference proteome</keyword>
<evidence type="ECO:0000313" key="1">
    <source>
        <dbReference type="EMBL" id="KAJ5152793.1"/>
    </source>
</evidence>
<dbReference type="GeneID" id="81430571"/>
<comment type="caution">
    <text evidence="1">The sequence shown here is derived from an EMBL/GenBank/DDBJ whole genome shotgun (WGS) entry which is preliminary data.</text>
</comment>
<evidence type="ECO:0000313" key="2">
    <source>
        <dbReference type="Proteomes" id="UP001149163"/>
    </source>
</evidence>
<dbReference type="RefSeq" id="XP_056539101.1">
    <property type="nucleotide sequence ID" value="XM_056691395.1"/>
</dbReference>
<dbReference type="EMBL" id="JAPQKN010000007">
    <property type="protein sequence ID" value="KAJ5152793.1"/>
    <property type="molecule type" value="Genomic_DNA"/>
</dbReference>
<gene>
    <name evidence="1" type="ORF">N7482_009271</name>
</gene>
<organism evidence="1 2">
    <name type="scientific">Penicillium canariense</name>
    <dbReference type="NCBI Taxonomy" id="189055"/>
    <lineage>
        <taxon>Eukaryota</taxon>
        <taxon>Fungi</taxon>
        <taxon>Dikarya</taxon>
        <taxon>Ascomycota</taxon>
        <taxon>Pezizomycotina</taxon>
        <taxon>Eurotiomycetes</taxon>
        <taxon>Eurotiomycetidae</taxon>
        <taxon>Eurotiales</taxon>
        <taxon>Aspergillaceae</taxon>
        <taxon>Penicillium</taxon>
    </lineage>
</organism>
<dbReference type="Proteomes" id="UP001149163">
    <property type="component" value="Unassembled WGS sequence"/>
</dbReference>
<proteinExistence type="predicted"/>
<reference evidence="1" key="1">
    <citation type="submission" date="2022-11" db="EMBL/GenBank/DDBJ databases">
        <authorList>
            <person name="Petersen C."/>
        </authorList>
    </citation>
    <scope>NUCLEOTIDE SEQUENCE</scope>
    <source>
        <strain evidence="1">IBT 26290</strain>
    </source>
</reference>